<feature type="domain" description="ACT" evidence="2">
    <location>
        <begin position="2"/>
        <end position="71"/>
    </location>
</feature>
<keyword evidence="4" id="KW-1185">Reference proteome</keyword>
<evidence type="ECO:0000256" key="1">
    <source>
        <dbReference type="SAM" id="MobiDB-lite"/>
    </source>
</evidence>
<dbReference type="Pfam" id="PF01842">
    <property type="entry name" value="ACT"/>
    <property type="match status" value="1"/>
</dbReference>
<evidence type="ECO:0000313" key="4">
    <source>
        <dbReference type="Proteomes" id="UP000425916"/>
    </source>
</evidence>
<feature type="region of interest" description="Disordered" evidence="1">
    <location>
        <begin position="44"/>
        <end position="82"/>
    </location>
</feature>
<dbReference type="PROSITE" id="PS51671">
    <property type="entry name" value="ACT"/>
    <property type="match status" value="1"/>
</dbReference>
<protein>
    <recommendedName>
        <fullName evidence="2">ACT domain-containing protein</fullName>
    </recommendedName>
</protein>
<dbReference type="AlphaFoldDB" id="A0A6I5ZW83"/>
<proteinExistence type="predicted"/>
<dbReference type="CDD" id="cd02116">
    <property type="entry name" value="ACT"/>
    <property type="match status" value="1"/>
</dbReference>
<evidence type="ECO:0000259" key="2">
    <source>
        <dbReference type="PROSITE" id="PS51671"/>
    </source>
</evidence>
<dbReference type="Proteomes" id="UP000425916">
    <property type="component" value="Chromosome"/>
</dbReference>
<reference evidence="3 4" key="1">
    <citation type="submission" date="2019-11" db="EMBL/GenBank/DDBJ databases">
        <title>Genome sequence of Moorella glycerini DSM11254.</title>
        <authorList>
            <person name="Poehlein A."/>
            <person name="Boeer T."/>
            <person name="Daniel R."/>
        </authorList>
    </citation>
    <scope>NUCLEOTIDE SEQUENCE [LARGE SCALE GENOMIC DNA]</scope>
    <source>
        <strain evidence="3 4">DSM 11254</strain>
    </source>
</reference>
<dbReference type="Gene3D" id="3.30.70.260">
    <property type="match status" value="1"/>
</dbReference>
<evidence type="ECO:0000313" key="3">
    <source>
        <dbReference type="EMBL" id="QGP93949.1"/>
    </source>
</evidence>
<sequence length="82" mass="8931">MRLRLQFADRVGMIADVARVVSRHGLNILSLEVIPDNMYLEIEAGPASPGKNSRSSWRPFRGSATSRPSGSCPMKQGSNACK</sequence>
<organism evidence="3 4">
    <name type="scientific">Neomoorella glycerini</name>
    <dbReference type="NCBI Taxonomy" id="55779"/>
    <lineage>
        <taxon>Bacteria</taxon>
        <taxon>Bacillati</taxon>
        <taxon>Bacillota</taxon>
        <taxon>Clostridia</taxon>
        <taxon>Neomoorellales</taxon>
        <taxon>Neomoorellaceae</taxon>
        <taxon>Neomoorella</taxon>
    </lineage>
</organism>
<dbReference type="InterPro" id="IPR045865">
    <property type="entry name" value="ACT-like_dom_sf"/>
</dbReference>
<dbReference type="RefSeq" id="WP_211661957.1">
    <property type="nucleotide sequence ID" value="NZ_CP046244.1"/>
</dbReference>
<dbReference type="InterPro" id="IPR002912">
    <property type="entry name" value="ACT_dom"/>
</dbReference>
<name>A0A6I5ZW83_9FIRM</name>
<dbReference type="SUPFAM" id="SSF55021">
    <property type="entry name" value="ACT-like"/>
    <property type="match status" value="1"/>
</dbReference>
<accession>A0A6I5ZW83</accession>
<gene>
    <name evidence="3" type="ORF">MGLY_33740</name>
</gene>
<dbReference type="EMBL" id="CP046244">
    <property type="protein sequence ID" value="QGP93949.1"/>
    <property type="molecule type" value="Genomic_DNA"/>
</dbReference>